<dbReference type="AlphaFoldDB" id="A0A6J4QG94"/>
<protein>
    <submittedName>
        <fullName evidence="2">Uncharacterized protein</fullName>
    </submittedName>
</protein>
<feature type="compositionally biased region" description="Basic residues" evidence="1">
    <location>
        <begin position="22"/>
        <end position="40"/>
    </location>
</feature>
<feature type="compositionally biased region" description="Basic and acidic residues" evidence="1">
    <location>
        <begin position="41"/>
        <end position="62"/>
    </location>
</feature>
<feature type="compositionally biased region" description="Basic and acidic residues" evidence="1">
    <location>
        <begin position="1"/>
        <end position="12"/>
    </location>
</feature>
<evidence type="ECO:0000313" key="2">
    <source>
        <dbReference type="EMBL" id="CAA9439135.1"/>
    </source>
</evidence>
<gene>
    <name evidence="2" type="ORF">AVDCRST_MAG37-1184</name>
</gene>
<feature type="compositionally biased region" description="Low complexity" evidence="1">
    <location>
        <begin position="80"/>
        <end position="93"/>
    </location>
</feature>
<accession>A0A6J4QG94</accession>
<name>A0A6J4QG94_9ACTN</name>
<feature type="non-terminal residue" evidence="2">
    <location>
        <position position="93"/>
    </location>
</feature>
<proteinExistence type="predicted"/>
<dbReference type="EMBL" id="CADCVD010000048">
    <property type="protein sequence ID" value="CAA9439135.1"/>
    <property type="molecule type" value="Genomic_DNA"/>
</dbReference>
<sequence length="93" mass="10370">VDQVLHRDEHAGEAAVTGPPRGRGKGQRYRRRPSRQAPHVRLRERGDGRHGEPPRARGERGRGLGLEVRYPRPHGGRGSGRLLLPPRRAVGQI</sequence>
<organism evidence="2">
    <name type="scientific">uncultured Rubrobacteraceae bacterium</name>
    <dbReference type="NCBI Taxonomy" id="349277"/>
    <lineage>
        <taxon>Bacteria</taxon>
        <taxon>Bacillati</taxon>
        <taxon>Actinomycetota</taxon>
        <taxon>Rubrobacteria</taxon>
        <taxon>Rubrobacterales</taxon>
        <taxon>Rubrobacteraceae</taxon>
        <taxon>environmental samples</taxon>
    </lineage>
</organism>
<reference evidence="2" key="1">
    <citation type="submission" date="2020-02" db="EMBL/GenBank/DDBJ databases">
        <authorList>
            <person name="Meier V. D."/>
        </authorList>
    </citation>
    <scope>NUCLEOTIDE SEQUENCE</scope>
    <source>
        <strain evidence="2">AVDCRST_MAG37</strain>
    </source>
</reference>
<evidence type="ECO:0000256" key="1">
    <source>
        <dbReference type="SAM" id="MobiDB-lite"/>
    </source>
</evidence>
<feature type="non-terminal residue" evidence="2">
    <location>
        <position position="1"/>
    </location>
</feature>
<feature type="region of interest" description="Disordered" evidence="1">
    <location>
        <begin position="1"/>
        <end position="93"/>
    </location>
</feature>